<dbReference type="STRING" id="46223.SAMN05421852_11227"/>
<accession>A0A1I3S8X4</accession>
<dbReference type="Pfam" id="PF13478">
    <property type="entry name" value="XdhC_C"/>
    <property type="match status" value="1"/>
</dbReference>
<evidence type="ECO:0000259" key="1">
    <source>
        <dbReference type="Pfam" id="PF02625"/>
    </source>
</evidence>
<evidence type="ECO:0000313" key="3">
    <source>
        <dbReference type="EMBL" id="SFJ53997.1"/>
    </source>
</evidence>
<sequence>MNIFRLLINEIKRGRNVFLATVVGGSIKQAIGKQILYDDVGEILAKEEPIHLQLDLPHQIRAGKAGVHSVNVQGNQIKVMVEPLSPQPTLLVFGSGHIAESLVSIAKILSYQVIVIDDRSEYANQDQLPLADQIICGNFDEIMEQVPVHSQCYAVLATRSHQTDAICLSHLINQSLPYIGMVGSTRKIRSIFSLLRDRGLDPAQQTNIFAPVGLDIQSETPEEIALSILAEIQLIRFGGTGKPLSSMKKIKKVHPHDNKRMRQELDLFEAMANAWEEGRSFAAVTIIGTTGHVPRGIGSRMIVWEDGSICRTIGGGRRENEIIQMALECLKERKTYCAEADFGGSYDSFQPVCGGRFTYFIKPYVSTVPSPNCMKT</sequence>
<dbReference type="Proteomes" id="UP000199545">
    <property type="component" value="Unassembled WGS sequence"/>
</dbReference>
<dbReference type="AlphaFoldDB" id="A0A1I3S8X4"/>
<protein>
    <submittedName>
        <fullName evidence="3">Xanthine dehydrogenase accessory factor</fullName>
    </submittedName>
</protein>
<organism evidence="3 4">
    <name type="scientific">Thermoflavimicrobium dichotomicum</name>
    <dbReference type="NCBI Taxonomy" id="46223"/>
    <lineage>
        <taxon>Bacteria</taxon>
        <taxon>Bacillati</taxon>
        <taxon>Bacillota</taxon>
        <taxon>Bacilli</taxon>
        <taxon>Bacillales</taxon>
        <taxon>Thermoactinomycetaceae</taxon>
        <taxon>Thermoflavimicrobium</taxon>
    </lineage>
</organism>
<dbReference type="OrthoDB" id="9773039at2"/>
<feature type="domain" description="XdhC Rossmann" evidence="2">
    <location>
        <begin position="90"/>
        <end position="232"/>
    </location>
</feature>
<dbReference type="EMBL" id="FORR01000012">
    <property type="protein sequence ID" value="SFJ53997.1"/>
    <property type="molecule type" value="Genomic_DNA"/>
</dbReference>
<dbReference type="InterPro" id="IPR052698">
    <property type="entry name" value="MoCofactor_Util/Proc"/>
</dbReference>
<dbReference type="Pfam" id="PF02625">
    <property type="entry name" value="XdhC_CoxI"/>
    <property type="match status" value="1"/>
</dbReference>
<dbReference type="PANTHER" id="PTHR30388">
    <property type="entry name" value="ALDEHYDE OXIDOREDUCTASE MOLYBDENUM COFACTOR ASSEMBLY PROTEIN"/>
    <property type="match status" value="1"/>
</dbReference>
<dbReference type="InterPro" id="IPR003777">
    <property type="entry name" value="XdhC_CoxI"/>
</dbReference>
<dbReference type="InterPro" id="IPR027051">
    <property type="entry name" value="XdhC_Rossmann_dom"/>
</dbReference>
<feature type="domain" description="XdhC- CoxI" evidence="1">
    <location>
        <begin position="274"/>
        <end position="334"/>
    </location>
</feature>
<proteinExistence type="predicted"/>
<reference evidence="3 4" key="1">
    <citation type="submission" date="2016-10" db="EMBL/GenBank/DDBJ databases">
        <authorList>
            <person name="de Groot N.N."/>
        </authorList>
    </citation>
    <scope>NUCLEOTIDE SEQUENCE [LARGE SCALE GENOMIC DNA]</scope>
    <source>
        <strain evidence="3 4">DSM 44778</strain>
    </source>
</reference>
<gene>
    <name evidence="3" type="ORF">SAMN05421852_11227</name>
</gene>
<dbReference type="Gene3D" id="3.40.50.720">
    <property type="entry name" value="NAD(P)-binding Rossmann-like Domain"/>
    <property type="match status" value="1"/>
</dbReference>
<dbReference type="PANTHER" id="PTHR30388:SF6">
    <property type="entry name" value="XANTHINE DEHYDROGENASE SUBUNIT A-RELATED"/>
    <property type="match status" value="1"/>
</dbReference>
<name>A0A1I3S8X4_9BACL</name>
<dbReference type="RefSeq" id="WP_093230630.1">
    <property type="nucleotide sequence ID" value="NZ_FORR01000012.1"/>
</dbReference>
<keyword evidence="4" id="KW-1185">Reference proteome</keyword>
<evidence type="ECO:0000259" key="2">
    <source>
        <dbReference type="Pfam" id="PF13478"/>
    </source>
</evidence>
<evidence type="ECO:0000313" key="4">
    <source>
        <dbReference type="Proteomes" id="UP000199545"/>
    </source>
</evidence>